<keyword evidence="2" id="KW-0597">Phosphoprotein</keyword>
<gene>
    <name evidence="6" type="ORF">FXV83_15125</name>
</gene>
<keyword evidence="1 3" id="KW-0238">DNA-binding</keyword>
<evidence type="ECO:0000256" key="3">
    <source>
        <dbReference type="PROSITE-ProRule" id="PRU01091"/>
    </source>
</evidence>
<dbReference type="SMART" id="SM00448">
    <property type="entry name" value="REC"/>
    <property type="match status" value="1"/>
</dbReference>
<dbReference type="Proteomes" id="UP000324797">
    <property type="component" value="Unassembled WGS sequence"/>
</dbReference>
<dbReference type="PANTHER" id="PTHR48111">
    <property type="entry name" value="REGULATOR OF RPOS"/>
    <property type="match status" value="1"/>
</dbReference>
<protein>
    <submittedName>
        <fullName evidence="6">Response regulator transcription factor</fullName>
    </submittedName>
</protein>
<dbReference type="InterPro" id="IPR001867">
    <property type="entry name" value="OmpR/PhoB-type_DNA-bd"/>
</dbReference>
<dbReference type="GO" id="GO:0000156">
    <property type="term" value="F:phosphorelay response regulator activity"/>
    <property type="evidence" value="ECO:0007669"/>
    <property type="project" value="TreeGrafter"/>
</dbReference>
<evidence type="ECO:0000256" key="2">
    <source>
        <dbReference type="PROSITE-ProRule" id="PRU00169"/>
    </source>
</evidence>
<feature type="DNA-binding region" description="OmpR/PhoB-type" evidence="3">
    <location>
        <begin position="128"/>
        <end position="225"/>
    </location>
</feature>
<dbReference type="PROSITE" id="PS50110">
    <property type="entry name" value="RESPONSE_REGULATORY"/>
    <property type="match status" value="1"/>
</dbReference>
<dbReference type="RefSeq" id="WP_148740230.1">
    <property type="nucleotide sequence ID" value="NZ_VSTH01000049.1"/>
</dbReference>
<dbReference type="GO" id="GO:0005829">
    <property type="term" value="C:cytosol"/>
    <property type="evidence" value="ECO:0007669"/>
    <property type="project" value="TreeGrafter"/>
</dbReference>
<evidence type="ECO:0000313" key="7">
    <source>
        <dbReference type="Proteomes" id="UP000324797"/>
    </source>
</evidence>
<name>A0A5S4YMW5_9BRAD</name>
<evidence type="ECO:0000313" key="6">
    <source>
        <dbReference type="EMBL" id="TYO65771.1"/>
    </source>
</evidence>
<comment type="caution">
    <text evidence="6">The sequence shown here is derived from an EMBL/GenBank/DDBJ whole genome shotgun (WGS) entry which is preliminary data.</text>
</comment>
<dbReference type="AlphaFoldDB" id="A0A5S4YMW5"/>
<proteinExistence type="predicted"/>
<dbReference type="InterPro" id="IPR011006">
    <property type="entry name" value="CheY-like_superfamily"/>
</dbReference>
<organism evidence="6 7">
    <name type="scientific">Bradyrhizobium hipponense</name>
    <dbReference type="NCBI Taxonomy" id="2605638"/>
    <lineage>
        <taxon>Bacteria</taxon>
        <taxon>Pseudomonadati</taxon>
        <taxon>Pseudomonadota</taxon>
        <taxon>Alphaproteobacteria</taxon>
        <taxon>Hyphomicrobiales</taxon>
        <taxon>Nitrobacteraceae</taxon>
        <taxon>Bradyrhizobium</taxon>
    </lineage>
</organism>
<feature type="domain" description="Response regulatory" evidence="4">
    <location>
        <begin position="7"/>
        <end position="120"/>
    </location>
</feature>
<accession>A0A5S4YMW5</accession>
<dbReference type="Gene3D" id="1.10.10.10">
    <property type="entry name" value="Winged helix-like DNA-binding domain superfamily/Winged helix DNA-binding domain"/>
    <property type="match status" value="1"/>
</dbReference>
<sequence length="227" mass="25854">MSTGSVKVLIVDDEPSIRKLLRMGLVTQGYEILDAPNGKTALQLLSHNPDVILLDFGLPDMEGLDLLSMLRAQNEHVAIVVLSSRGDETGKVEALDCGADDYITEPFEMNELLARVRAALRRQSHAERPVFRVGDLSIDLVRRTVSVRDRKVPLSRKEYDLLRLLAQHAGKVLTQRFLLEKLWDRNTDAQQLRVYVRQLRQKIEDEPDRPEYILTETGIGYRLRAPD</sequence>
<dbReference type="InterPro" id="IPR039420">
    <property type="entry name" value="WalR-like"/>
</dbReference>
<reference evidence="6 7" key="1">
    <citation type="submission" date="2019-08" db="EMBL/GenBank/DDBJ databases">
        <title>Bradyrhizobium hipponensis sp. nov., a rhizobium isolated from a Lupinus angustifolius root nodule in Tunisia.</title>
        <authorList>
            <person name="Off K."/>
            <person name="Rejili M."/>
            <person name="Mars M."/>
            <person name="Brachmann A."/>
            <person name="Marin M."/>
        </authorList>
    </citation>
    <scope>NUCLEOTIDE SEQUENCE [LARGE SCALE GENOMIC DNA]</scope>
    <source>
        <strain evidence="7">aSej3</strain>
    </source>
</reference>
<dbReference type="GO" id="GO:0032993">
    <property type="term" value="C:protein-DNA complex"/>
    <property type="evidence" value="ECO:0007669"/>
    <property type="project" value="TreeGrafter"/>
</dbReference>
<evidence type="ECO:0000259" key="5">
    <source>
        <dbReference type="PROSITE" id="PS51755"/>
    </source>
</evidence>
<dbReference type="Pfam" id="PF00486">
    <property type="entry name" value="Trans_reg_C"/>
    <property type="match status" value="1"/>
</dbReference>
<dbReference type="PROSITE" id="PS51755">
    <property type="entry name" value="OMPR_PHOB"/>
    <property type="match status" value="1"/>
</dbReference>
<evidence type="ECO:0000256" key="1">
    <source>
        <dbReference type="ARBA" id="ARBA00023125"/>
    </source>
</evidence>
<dbReference type="Pfam" id="PF00072">
    <property type="entry name" value="Response_reg"/>
    <property type="match status" value="1"/>
</dbReference>
<dbReference type="CDD" id="cd00383">
    <property type="entry name" value="trans_reg_C"/>
    <property type="match status" value="1"/>
</dbReference>
<dbReference type="Gene3D" id="3.40.50.2300">
    <property type="match status" value="1"/>
</dbReference>
<dbReference type="Gene3D" id="6.10.250.690">
    <property type="match status" value="1"/>
</dbReference>
<dbReference type="SMART" id="SM00862">
    <property type="entry name" value="Trans_reg_C"/>
    <property type="match status" value="1"/>
</dbReference>
<feature type="domain" description="OmpR/PhoB-type" evidence="5">
    <location>
        <begin position="128"/>
        <end position="225"/>
    </location>
</feature>
<dbReference type="GO" id="GO:0000976">
    <property type="term" value="F:transcription cis-regulatory region binding"/>
    <property type="evidence" value="ECO:0007669"/>
    <property type="project" value="TreeGrafter"/>
</dbReference>
<dbReference type="InterPro" id="IPR001789">
    <property type="entry name" value="Sig_transdc_resp-reg_receiver"/>
</dbReference>
<dbReference type="SUPFAM" id="SSF52172">
    <property type="entry name" value="CheY-like"/>
    <property type="match status" value="1"/>
</dbReference>
<evidence type="ECO:0000259" key="4">
    <source>
        <dbReference type="PROSITE" id="PS50110"/>
    </source>
</evidence>
<dbReference type="GO" id="GO:0006355">
    <property type="term" value="P:regulation of DNA-templated transcription"/>
    <property type="evidence" value="ECO:0007669"/>
    <property type="project" value="InterPro"/>
</dbReference>
<dbReference type="InterPro" id="IPR036388">
    <property type="entry name" value="WH-like_DNA-bd_sf"/>
</dbReference>
<feature type="modified residue" description="4-aspartylphosphate" evidence="2">
    <location>
        <position position="55"/>
    </location>
</feature>
<dbReference type="PANTHER" id="PTHR48111:SF50">
    <property type="entry name" value="KDP OPERON TRANSCRIPTIONAL REGULATORY PROTEIN KDPE"/>
    <property type="match status" value="1"/>
</dbReference>
<dbReference type="EMBL" id="VSTH01000049">
    <property type="protein sequence ID" value="TYO65771.1"/>
    <property type="molecule type" value="Genomic_DNA"/>
</dbReference>
<keyword evidence="7" id="KW-1185">Reference proteome</keyword>